<protein>
    <submittedName>
        <fullName evidence="1">Uncharacterized protein</fullName>
    </submittedName>
</protein>
<dbReference type="Proteomes" id="UP000222310">
    <property type="component" value="Unassembled WGS sequence"/>
</dbReference>
<accession>A0A9Q5ZA98</accession>
<dbReference type="GeneID" id="57097830"/>
<evidence type="ECO:0000313" key="2">
    <source>
        <dbReference type="Proteomes" id="UP000222310"/>
    </source>
</evidence>
<name>A0A9Q5ZA98_NOSLI</name>
<organism evidence="1 2">
    <name type="scientific">Nostoc linckia z8</name>
    <dbReference type="NCBI Taxonomy" id="1628746"/>
    <lineage>
        <taxon>Bacteria</taxon>
        <taxon>Bacillati</taxon>
        <taxon>Cyanobacteriota</taxon>
        <taxon>Cyanophyceae</taxon>
        <taxon>Nostocales</taxon>
        <taxon>Nostocaceae</taxon>
        <taxon>Nostoc</taxon>
    </lineage>
</organism>
<evidence type="ECO:0000313" key="1">
    <source>
        <dbReference type="EMBL" id="PHK01983.1"/>
    </source>
</evidence>
<gene>
    <name evidence="1" type="ORF">VF08_20520</name>
</gene>
<dbReference type="EMBL" id="LAHD01000062">
    <property type="protein sequence ID" value="PHK01983.1"/>
    <property type="molecule type" value="Genomic_DNA"/>
</dbReference>
<proteinExistence type="predicted"/>
<dbReference type="AlphaFoldDB" id="A0A9Q5ZA98"/>
<comment type="caution">
    <text evidence="1">The sequence shown here is derived from an EMBL/GenBank/DDBJ whole genome shotgun (WGS) entry which is preliminary data.</text>
</comment>
<reference evidence="1 2" key="1">
    <citation type="submission" date="2015-02" db="EMBL/GenBank/DDBJ databases">
        <title>Nostoc linckia genome annotation.</title>
        <authorList>
            <person name="Zhou Z."/>
        </authorList>
    </citation>
    <scope>NUCLEOTIDE SEQUENCE [LARGE SCALE GENOMIC DNA]</scope>
    <source>
        <strain evidence="2">z8</strain>
    </source>
</reference>
<dbReference type="RefSeq" id="WP_099070331.1">
    <property type="nucleotide sequence ID" value="NZ_LAHD01000062.1"/>
</dbReference>
<sequence length="113" mass="12997">MTIIWGNYEFEGPWSLNTWNPPRLAGIYAIMCKPYPLTQLNKYQIIYFGETENFAERGFPWNHHASQCWINQAGNSLNVYVGVCHLPGSTKAQRLLVESDLTQRYRPACNLTA</sequence>